<keyword evidence="15" id="KW-0378">Hydrolase</keyword>
<evidence type="ECO:0000256" key="3">
    <source>
        <dbReference type="ARBA" id="ARBA00012438"/>
    </source>
</evidence>
<evidence type="ECO:0000256" key="11">
    <source>
        <dbReference type="ARBA" id="ARBA00023136"/>
    </source>
</evidence>
<evidence type="ECO:0000256" key="12">
    <source>
        <dbReference type="SAM" id="Phobius"/>
    </source>
</evidence>
<dbReference type="InterPro" id="IPR003594">
    <property type="entry name" value="HATPase_dom"/>
</dbReference>
<dbReference type="RefSeq" id="WP_110842182.1">
    <property type="nucleotide sequence ID" value="NZ_QJVJ01000010.1"/>
</dbReference>
<dbReference type="Proteomes" id="UP000247476">
    <property type="component" value="Unassembled WGS sequence"/>
</dbReference>
<evidence type="ECO:0000256" key="4">
    <source>
        <dbReference type="ARBA" id="ARBA00022475"/>
    </source>
</evidence>
<accession>A0A2V5JZE1</accession>
<evidence type="ECO:0000256" key="6">
    <source>
        <dbReference type="ARBA" id="ARBA00022679"/>
    </source>
</evidence>
<dbReference type="SMART" id="SM00387">
    <property type="entry name" value="HATPase_c"/>
    <property type="match status" value="1"/>
</dbReference>
<keyword evidence="11 12" id="KW-0472">Membrane</keyword>
<dbReference type="AlphaFoldDB" id="A0A2V5JZE1"/>
<evidence type="ECO:0000256" key="7">
    <source>
        <dbReference type="ARBA" id="ARBA00022741"/>
    </source>
</evidence>
<dbReference type="GO" id="GO:0004386">
    <property type="term" value="F:helicase activity"/>
    <property type="evidence" value="ECO:0007669"/>
    <property type="project" value="UniProtKB-KW"/>
</dbReference>
<dbReference type="Gene3D" id="3.30.565.10">
    <property type="entry name" value="Histidine kinase-like ATPase, C-terminal domain"/>
    <property type="match status" value="1"/>
</dbReference>
<sequence>MRIPFSRLVPHTLKNRLIAAFLLLVLLPFALLNAYYFGEMESVMQRKAGEQDKRQLESLKRSLEDFTGTSVKTLTLLEQDPTVTAILANPGQYDPWNRRTDIEAKFLSIGNSLFLTGSQVYYTLLDLQGNLYASYTPERPLDYADMIREPWYRDMLERGERTMWRTSDPNYVKKDVSRSAYLASLCAVLNDGKTGKPYALLRISLDYEQWFKRETGGADGAGKERALYYIVNSRGETVLESSPGQRLPQAVADRIAAAGGSPDGAGVELLDEAGQAAYTASYMKSLDWYIVKSTPLDLLFAEANALKRRFFLVFLGLTLLFMAITVLLSSSVTRPLKRLERKMKTMADNDLKVALPETRAVGEVLSLTRSFNRMVKDIHDLVHRLKREERQKQAVRFQVLVSQMNPHFLLNTLNTIKSIAMSRDDEETHEICVSLGKLLESSLNLDVDLIHLKEELELVRAYLHIQNSRFGRRFESAFELDPRLEYALVPKSSLQPLVENAIVHGFGRSMQSGKVTVRASAADNRLVLEVEDDGIGLEAAAARPRRSAGSGIGLSNLRERLQLLYQGGAELKLAALERGTSVRMDIPLLLATPYSKEDDHDAIGSVGRG</sequence>
<organism evidence="15 16">
    <name type="scientific">Paenibacillus flagellatus</name>
    <dbReference type="NCBI Taxonomy" id="2211139"/>
    <lineage>
        <taxon>Bacteria</taxon>
        <taxon>Bacillati</taxon>
        <taxon>Bacillota</taxon>
        <taxon>Bacilli</taxon>
        <taxon>Bacillales</taxon>
        <taxon>Paenibacillaceae</taxon>
        <taxon>Paenibacillus</taxon>
    </lineage>
</organism>
<keyword evidence="8" id="KW-0418">Kinase</keyword>
<dbReference type="InterPro" id="IPR010559">
    <property type="entry name" value="Sig_transdc_His_kin_internal"/>
</dbReference>
<dbReference type="InterPro" id="IPR050640">
    <property type="entry name" value="Bact_2-comp_sensor_kinase"/>
</dbReference>
<dbReference type="GO" id="GO:0005886">
    <property type="term" value="C:plasma membrane"/>
    <property type="evidence" value="ECO:0007669"/>
    <property type="project" value="UniProtKB-SubCell"/>
</dbReference>
<dbReference type="EMBL" id="QJVJ01000010">
    <property type="protein sequence ID" value="PYI52111.1"/>
    <property type="molecule type" value="Genomic_DNA"/>
</dbReference>
<dbReference type="SMART" id="SM00304">
    <property type="entry name" value="HAMP"/>
    <property type="match status" value="1"/>
</dbReference>
<feature type="transmembrane region" description="Helical" evidence="12">
    <location>
        <begin position="310"/>
        <end position="333"/>
    </location>
</feature>
<evidence type="ECO:0000256" key="8">
    <source>
        <dbReference type="ARBA" id="ARBA00022777"/>
    </source>
</evidence>
<dbReference type="SUPFAM" id="SSF55874">
    <property type="entry name" value="ATPase domain of HSP90 chaperone/DNA topoisomerase II/histidine kinase"/>
    <property type="match status" value="1"/>
</dbReference>
<evidence type="ECO:0000313" key="15">
    <source>
        <dbReference type="EMBL" id="PYI52111.1"/>
    </source>
</evidence>
<dbReference type="GO" id="GO:0000155">
    <property type="term" value="F:phosphorelay sensor kinase activity"/>
    <property type="evidence" value="ECO:0007669"/>
    <property type="project" value="InterPro"/>
</dbReference>
<dbReference type="PROSITE" id="PS50109">
    <property type="entry name" value="HIS_KIN"/>
    <property type="match status" value="1"/>
</dbReference>
<keyword evidence="12" id="KW-0812">Transmembrane</keyword>
<comment type="caution">
    <text evidence="15">The sequence shown here is derived from an EMBL/GenBank/DDBJ whole genome shotgun (WGS) entry which is preliminary data.</text>
</comment>
<dbReference type="GO" id="GO:0005524">
    <property type="term" value="F:ATP binding"/>
    <property type="evidence" value="ECO:0007669"/>
    <property type="project" value="UniProtKB-KW"/>
</dbReference>
<dbReference type="Gene3D" id="6.10.340.10">
    <property type="match status" value="1"/>
</dbReference>
<evidence type="ECO:0000256" key="5">
    <source>
        <dbReference type="ARBA" id="ARBA00022553"/>
    </source>
</evidence>
<dbReference type="PANTHER" id="PTHR34220:SF7">
    <property type="entry name" value="SENSOR HISTIDINE KINASE YPDA"/>
    <property type="match status" value="1"/>
</dbReference>
<keyword evidence="4" id="KW-1003">Cell membrane</keyword>
<dbReference type="CDD" id="cd06225">
    <property type="entry name" value="HAMP"/>
    <property type="match status" value="1"/>
</dbReference>
<name>A0A2V5JZE1_9BACL</name>
<dbReference type="InterPro" id="IPR003660">
    <property type="entry name" value="HAMP_dom"/>
</dbReference>
<dbReference type="EC" id="2.7.13.3" evidence="3"/>
<dbReference type="InterPro" id="IPR005467">
    <property type="entry name" value="His_kinase_dom"/>
</dbReference>
<evidence type="ECO:0000256" key="1">
    <source>
        <dbReference type="ARBA" id="ARBA00000085"/>
    </source>
</evidence>
<dbReference type="Pfam" id="PF06580">
    <property type="entry name" value="His_kinase"/>
    <property type="match status" value="1"/>
</dbReference>
<evidence type="ECO:0000259" key="14">
    <source>
        <dbReference type="PROSITE" id="PS50885"/>
    </source>
</evidence>
<dbReference type="PANTHER" id="PTHR34220">
    <property type="entry name" value="SENSOR HISTIDINE KINASE YPDA"/>
    <property type="match status" value="1"/>
</dbReference>
<dbReference type="InterPro" id="IPR036890">
    <property type="entry name" value="HATPase_C_sf"/>
</dbReference>
<keyword evidence="9" id="KW-0067">ATP-binding</keyword>
<reference evidence="15 16" key="1">
    <citation type="submission" date="2018-05" db="EMBL/GenBank/DDBJ databases">
        <title>Paenibacillus flagellatus sp. nov., isolated from selenium mineral soil.</title>
        <authorList>
            <person name="Dai X."/>
        </authorList>
    </citation>
    <scope>NUCLEOTIDE SEQUENCE [LARGE SCALE GENOMIC DNA]</scope>
    <source>
        <strain evidence="15 16">DXL2</strain>
    </source>
</reference>
<keyword evidence="16" id="KW-1185">Reference proteome</keyword>
<comment type="subcellular location">
    <subcellularLocation>
        <location evidence="2">Cell membrane</location>
        <topology evidence="2">Multi-pass membrane protein</topology>
    </subcellularLocation>
</comment>
<dbReference type="SUPFAM" id="SSF158472">
    <property type="entry name" value="HAMP domain-like"/>
    <property type="match status" value="1"/>
</dbReference>
<dbReference type="OrthoDB" id="2638092at2"/>
<dbReference type="Pfam" id="PF00672">
    <property type="entry name" value="HAMP"/>
    <property type="match status" value="1"/>
</dbReference>
<comment type="catalytic activity">
    <reaction evidence="1">
        <text>ATP + protein L-histidine = ADP + protein N-phospho-L-histidine.</text>
        <dbReference type="EC" id="2.7.13.3"/>
    </reaction>
</comment>
<feature type="domain" description="HAMP" evidence="14">
    <location>
        <begin position="330"/>
        <end position="383"/>
    </location>
</feature>
<feature type="domain" description="Histidine kinase" evidence="13">
    <location>
        <begin position="380"/>
        <end position="590"/>
    </location>
</feature>
<proteinExistence type="predicted"/>
<protein>
    <recommendedName>
        <fullName evidence="3">histidine kinase</fullName>
        <ecNumber evidence="3">2.7.13.3</ecNumber>
    </recommendedName>
</protein>
<keyword evidence="7" id="KW-0547">Nucleotide-binding</keyword>
<keyword evidence="10" id="KW-0902">Two-component regulatory system</keyword>
<keyword evidence="15" id="KW-0347">Helicase</keyword>
<keyword evidence="5" id="KW-0597">Phosphoprotein</keyword>
<gene>
    <name evidence="15" type="ORF">DLM86_21765</name>
</gene>
<evidence type="ECO:0000256" key="9">
    <source>
        <dbReference type="ARBA" id="ARBA00022840"/>
    </source>
</evidence>
<evidence type="ECO:0000256" key="10">
    <source>
        <dbReference type="ARBA" id="ARBA00023012"/>
    </source>
</evidence>
<dbReference type="Pfam" id="PF02518">
    <property type="entry name" value="HATPase_c"/>
    <property type="match status" value="1"/>
</dbReference>
<dbReference type="PROSITE" id="PS50885">
    <property type="entry name" value="HAMP"/>
    <property type="match status" value="1"/>
</dbReference>
<evidence type="ECO:0000259" key="13">
    <source>
        <dbReference type="PROSITE" id="PS50109"/>
    </source>
</evidence>
<keyword evidence="6" id="KW-0808">Transferase</keyword>
<evidence type="ECO:0000256" key="2">
    <source>
        <dbReference type="ARBA" id="ARBA00004651"/>
    </source>
</evidence>
<keyword evidence="12" id="KW-1133">Transmembrane helix</keyword>
<evidence type="ECO:0000313" key="16">
    <source>
        <dbReference type="Proteomes" id="UP000247476"/>
    </source>
</evidence>